<name>A0A7V3VSP1_9BACT</name>
<dbReference type="GO" id="GO:0098796">
    <property type="term" value="C:membrane protein complex"/>
    <property type="evidence" value="ECO:0007669"/>
    <property type="project" value="UniProtKB-ARBA"/>
</dbReference>
<keyword evidence="3" id="KW-0547">Nucleotide-binding</keyword>
<dbReference type="InterPro" id="IPR003439">
    <property type="entry name" value="ABC_transporter-like_ATP-bd"/>
</dbReference>
<reference evidence="6" key="1">
    <citation type="journal article" date="2020" name="mSystems">
        <title>Genome- and Community-Level Interaction Insights into Carbon Utilization and Element Cycling Functions of Hydrothermarchaeota in Hydrothermal Sediment.</title>
        <authorList>
            <person name="Zhou Z."/>
            <person name="Liu Y."/>
            <person name="Xu W."/>
            <person name="Pan J."/>
            <person name="Luo Z.H."/>
            <person name="Li M."/>
        </authorList>
    </citation>
    <scope>NUCLEOTIDE SEQUENCE [LARGE SCALE GENOMIC DNA]</scope>
    <source>
        <strain evidence="6">SpSt-966</strain>
    </source>
</reference>
<dbReference type="EMBL" id="DTPE01000168">
    <property type="protein sequence ID" value="HGE75259.1"/>
    <property type="molecule type" value="Genomic_DNA"/>
</dbReference>
<gene>
    <name evidence="6" type="ORF">ENX73_03955</name>
</gene>
<dbReference type="GO" id="GO:0016887">
    <property type="term" value="F:ATP hydrolysis activity"/>
    <property type="evidence" value="ECO:0007669"/>
    <property type="project" value="InterPro"/>
</dbReference>
<protein>
    <submittedName>
        <fullName evidence="6">ABC transporter ATP-binding protein</fullName>
    </submittedName>
</protein>
<dbReference type="SUPFAM" id="SSF52540">
    <property type="entry name" value="P-loop containing nucleoside triphosphate hydrolases"/>
    <property type="match status" value="1"/>
</dbReference>
<dbReference type="PROSITE" id="PS00211">
    <property type="entry name" value="ABC_TRANSPORTER_1"/>
    <property type="match status" value="1"/>
</dbReference>
<comment type="caution">
    <text evidence="6">The sequence shown here is derived from an EMBL/GenBank/DDBJ whole genome shotgun (WGS) entry which is preliminary data.</text>
</comment>
<proteinExistence type="inferred from homology"/>
<evidence type="ECO:0000256" key="2">
    <source>
        <dbReference type="ARBA" id="ARBA00022448"/>
    </source>
</evidence>
<dbReference type="InterPro" id="IPR017871">
    <property type="entry name" value="ABC_transporter-like_CS"/>
</dbReference>
<accession>A0A7V3VSP1</accession>
<evidence type="ECO:0000256" key="1">
    <source>
        <dbReference type="ARBA" id="ARBA00005417"/>
    </source>
</evidence>
<feature type="domain" description="ABC transporter" evidence="5">
    <location>
        <begin position="4"/>
        <end position="244"/>
    </location>
</feature>
<dbReference type="InterPro" id="IPR027417">
    <property type="entry name" value="P-loop_NTPase"/>
</dbReference>
<dbReference type="Pfam" id="PF00005">
    <property type="entry name" value="ABC_tran"/>
    <property type="match status" value="1"/>
</dbReference>
<dbReference type="SMART" id="SM00382">
    <property type="entry name" value="AAA"/>
    <property type="match status" value="1"/>
</dbReference>
<organism evidence="6">
    <name type="scientific">Mesoaciditoga lauensis</name>
    <dbReference type="NCBI Taxonomy" id="1495039"/>
    <lineage>
        <taxon>Bacteria</taxon>
        <taxon>Thermotogati</taxon>
        <taxon>Thermotogota</taxon>
        <taxon>Thermotogae</taxon>
        <taxon>Mesoaciditogales</taxon>
        <taxon>Mesoaciditogaceae</taxon>
        <taxon>Mesoaciditoga</taxon>
    </lineage>
</organism>
<dbReference type="PANTHER" id="PTHR42798">
    <property type="entry name" value="LIPOPROTEIN-RELEASING SYSTEM ATP-BINDING PROTEIN LOLD"/>
    <property type="match status" value="1"/>
</dbReference>
<dbReference type="PANTHER" id="PTHR42798:SF6">
    <property type="entry name" value="CELL DIVISION ATP-BINDING PROTEIN FTSE"/>
    <property type="match status" value="1"/>
</dbReference>
<dbReference type="GO" id="GO:0005524">
    <property type="term" value="F:ATP binding"/>
    <property type="evidence" value="ECO:0007669"/>
    <property type="project" value="UniProtKB-KW"/>
</dbReference>
<evidence type="ECO:0000256" key="4">
    <source>
        <dbReference type="ARBA" id="ARBA00022840"/>
    </source>
</evidence>
<dbReference type="AlphaFoldDB" id="A0A7V3VSP1"/>
<sequence>MALLELKNVKKTYNMGKEIQVEALKGISFSIEEGSYTSIMGHSGSGKSTLLQIMGCLDRATDGEIIINGTAVKKMNDFQLAHFRNKTIGFVFQSFNLIGNLSALENIELPMIYAGVPRAERRRRAMELLRAVGLEEPEERGYHRPNQLSGGQQQRVAVARSLANDPAVILADEPTGNLATNQWRRILDIFKKLNESGKTIIVVTHDPLVGNEATRIITLEDGRMIDDRIIAEKDDKMTDGKKVG</sequence>
<keyword evidence="4 6" id="KW-0067">ATP-binding</keyword>
<dbReference type="InterPro" id="IPR003593">
    <property type="entry name" value="AAA+_ATPase"/>
</dbReference>
<dbReference type="FunFam" id="3.40.50.300:FF:000032">
    <property type="entry name" value="Export ABC transporter ATP-binding protein"/>
    <property type="match status" value="1"/>
</dbReference>
<dbReference type="InterPro" id="IPR017911">
    <property type="entry name" value="MacB-like_ATP-bd"/>
</dbReference>
<comment type="similarity">
    <text evidence="1">Belongs to the ABC transporter superfamily.</text>
</comment>
<dbReference type="Gene3D" id="3.40.50.300">
    <property type="entry name" value="P-loop containing nucleotide triphosphate hydrolases"/>
    <property type="match status" value="1"/>
</dbReference>
<evidence type="ECO:0000259" key="5">
    <source>
        <dbReference type="PROSITE" id="PS50893"/>
    </source>
</evidence>
<evidence type="ECO:0000256" key="3">
    <source>
        <dbReference type="ARBA" id="ARBA00022741"/>
    </source>
</evidence>
<keyword evidence="2" id="KW-0813">Transport</keyword>
<dbReference type="CDD" id="cd03255">
    <property type="entry name" value="ABC_MJ0796_LolCDE_FtsE"/>
    <property type="match status" value="1"/>
</dbReference>
<dbReference type="PROSITE" id="PS50893">
    <property type="entry name" value="ABC_TRANSPORTER_2"/>
    <property type="match status" value="1"/>
</dbReference>
<evidence type="ECO:0000313" key="6">
    <source>
        <dbReference type="EMBL" id="HGE75259.1"/>
    </source>
</evidence>
<dbReference type="GO" id="GO:0022857">
    <property type="term" value="F:transmembrane transporter activity"/>
    <property type="evidence" value="ECO:0007669"/>
    <property type="project" value="UniProtKB-ARBA"/>
</dbReference>